<dbReference type="EMBL" id="LHPM01000017">
    <property type="protein sequence ID" value="OAL63907.1"/>
    <property type="molecule type" value="Genomic_DNA"/>
</dbReference>
<dbReference type="FunFam" id="3.40.250.10:FF:000033">
    <property type="entry name" value="Thiosulfate sulfurtransferase TUM1"/>
    <property type="match status" value="1"/>
</dbReference>
<dbReference type="InterPro" id="IPR001763">
    <property type="entry name" value="Rhodanese-like_dom"/>
</dbReference>
<dbReference type="Gene3D" id="3.40.50.1010">
    <property type="entry name" value="5'-nuclease"/>
    <property type="match status" value="1"/>
</dbReference>
<evidence type="ECO:0000256" key="3">
    <source>
        <dbReference type="SAM" id="MobiDB-lite"/>
    </source>
</evidence>
<keyword evidence="2" id="KW-0677">Repeat</keyword>
<dbReference type="PANTHER" id="PTHR11364">
    <property type="entry name" value="THIOSULFATE SULFERTANSFERASE"/>
    <property type="match status" value="1"/>
</dbReference>
<reference evidence="5 6" key="1">
    <citation type="submission" date="2016-05" db="EMBL/GenBank/DDBJ databases">
        <title>Genome sequencing of Trichophyton rubrum CMCC(F)T1i isolated from hair.</title>
        <authorList>
            <person name="Zhan P."/>
            <person name="Tao Y."/>
            <person name="Liu W."/>
        </authorList>
    </citation>
    <scope>NUCLEOTIDE SEQUENCE [LARGE SCALE GENOMIC DNA]</scope>
    <source>
        <strain evidence="6">CMCC(F)T1i</strain>
    </source>
</reference>
<dbReference type="Proteomes" id="UP000243015">
    <property type="component" value="Unassembled WGS sequence"/>
</dbReference>
<dbReference type="PROSITE" id="PS50206">
    <property type="entry name" value="RHODANESE_3"/>
    <property type="match status" value="2"/>
</dbReference>
<dbReference type="SMART" id="SM00450">
    <property type="entry name" value="RHOD"/>
    <property type="match status" value="2"/>
</dbReference>
<dbReference type="FunFam" id="3.40.250.10:FF:000001">
    <property type="entry name" value="Sulfurtransferase"/>
    <property type="match status" value="1"/>
</dbReference>
<dbReference type="SUPFAM" id="SSF52821">
    <property type="entry name" value="Rhodanese/Cell cycle control phosphatase"/>
    <property type="match status" value="2"/>
</dbReference>
<dbReference type="InterPro" id="IPR036873">
    <property type="entry name" value="Rhodanese-like_dom_sf"/>
</dbReference>
<feature type="compositionally biased region" description="Gly residues" evidence="3">
    <location>
        <begin position="774"/>
        <end position="785"/>
    </location>
</feature>
<dbReference type="AlphaFoldDB" id="A0A178EXA7"/>
<evidence type="ECO:0000313" key="5">
    <source>
        <dbReference type="EMBL" id="OAL63907.1"/>
    </source>
</evidence>
<evidence type="ECO:0000259" key="4">
    <source>
        <dbReference type="PROSITE" id="PS50206"/>
    </source>
</evidence>
<dbReference type="PANTHER" id="PTHR11364:SF27">
    <property type="entry name" value="SULFURTRANSFERASE"/>
    <property type="match status" value="1"/>
</dbReference>
<feature type="compositionally biased region" description="Basic residues" evidence="3">
    <location>
        <begin position="788"/>
        <end position="797"/>
    </location>
</feature>
<dbReference type="Pfam" id="PF00581">
    <property type="entry name" value="Rhodanese"/>
    <property type="match status" value="1"/>
</dbReference>
<gene>
    <name evidence="5" type="ORF">A7C99_4559</name>
</gene>
<feature type="region of interest" description="Disordered" evidence="3">
    <location>
        <begin position="510"/>
        <end position="545"/>
    </location>
</feature>
<dbReference type="CDD" id="cd01448">
    <property type="entry name" value="TST_Repeat_1"/>
    <property type="match status" value="1"/>
</dbReference>
<organism evidence="5 6">
    <name type="scientific">Trichophyton rubrum</name>
    <name type="common">Athlete's foot fungus</name>
    <name type="synonym">Epidermophyton rubrum</name>
    <dbReference type="NCBI Taxonomy" id="5551"/>
    <lineage>
        <taxon>Eukaryota</taxon>
        <taxon>Fungi</taxon>
        <taxon>Dikarya</taxon>
        <taxon>Ascomycota</taxon>
        <taxon>Pezizomycotina</taxon>
        <taxon>Eurotiomycetes</taxon>
        <taxon>Eurotiomycetidae</taxon>
        <taxon>Onygenales</taxon>
        <taxon>Arthrodermataceae</taxon>
        <taxon>Trichophyton</taxon>
    </lineage>
</organism>
<dbReference type="VEuPathDB" id="FungiDB:TERG_05872"/>
<dbReference type="GO" id="GO:0005739">
    <property type="term" value="C:mitochondrion"/>
    <property type="evidence" value="ECO:0007669"/>
    <property type="project" value="TreeGrafter"/>
</dbReference>
<dbReference type="VEuPathDB" id="FungiDB:TERG_05873"/>
<name>A0A178EXA7_TRIRU</name>
<protein>
    <recommendedName>
        <fullName evidence="4">Rhodanese domain-containing protein</fullName>
    </recommendedName>
</protein>
<feature type="compositionally biased region" description="Polar residues" evidence="3">
    <location>
        <begin position="738"/>
        <end position="747"/>
    </location>
</feature>
<feature type="region of interest" description="Disordered" evidence="3">
    <location>
        <begin position="677"/>
        <end position="797"/>
    </location>
</feature>
<dbReference type="GO" id="GO:0004792">
    <property type="term" value="F:thiosulfate-cyanide sulfurtransferase activity"/>
    <property type="evidence" value="ECO:0007669"/>
    <property type="project" value="TreeGrafter"/>
</dbReference>
<comment type="caution">
    <text evidence="5">The sequence shown here is derived from an EMBL/GenBank/DDBJ whole genome shotgun (WGS) entry which is preliminary data.</text>
</comment>
<evidence type="ECO:0000313" key="6">
    <source>
        <dbReference type="Proteomes" id="UP000243015"/>
    </source>
</evidence>
<dbReference type="CDD" id="cd01449">
    <property type="entry name" value="TST_Repeat_2"/>
    <property type="match status" value="1"/>
</dbReference>
<feature type="compositionally biased region" description="Low complexity" evidence="3">
    <location>
        <begin position="748"/>
        <end position="772"/>
    </location>
</feature>
<dbReference type="Gene3D" id="3.40.250.10">
    <property type="entry name" value="Rhodanese-like domain"/>
    <property type="match status" value="2"/>
</dbReference>
<dbReference type="InterPro" id="IPR045078">
    <property type="entry name" value="TST/MPST-like"/>
</dbReference>
<proteinExistence type="predicted"/>
<feature type="compositionally biased region" description="Polar residues" evidence="3">
    <location>
        <begin position="683"/>
        <end position="694"/>
    </location>
</feature>
<evidence type="ECO:0000256" key="1">
    <source>
        <dbReference type="ARBA" id="ARBA00022679"/>
    </source>
</evidence>
<keyword evidence="1" id="KW-0808">Transferase</keyword>
<evidence type="ECO:0000256" key="2">
    <source>
        <dbReference type="ARBA" id="ARBA00022737"/>
    </source>
</evidence>
<feature type="compositionally biased region" description="Low complexity" evidence="3">
    <location>
        <begin position="513"/>
        <end position="537"/>
    </location>
</feature>
<feature type="domain" description="Rhodanese" evidence="4">
    <location>
        <begin position="84"/>
        <end position="178"/>
    </location>
</feature>
<accession>A0A178EXA7</accession>
<feature type="domain" description="Rhodanese" evidence="4">
    <location>
        <begin position="216"/>
        <end position="331"/>
    </location>
</feature>
<sequence length="797" mass="87679">MTTTILRLARFSQRASFSRSTLAANTSQQRGMSLQSYVVTPKELHEALKENVPTKISSSPRVIPLCASWFMPNDPEGRTGLMTFKKRRIPNARFFDIDVVKDTSSPYPHMLPSKEKFAEAMQSMGIRRDDRVVVYDTEEQGILSAPRVGWTLRVFGHPNVHVLNNFRMWVREGYPVEEGEVTPNEPSDYVVDEYHPNRVVLFEEMKEMGQDYGKEGSDAVQILDARPAGRWAGTDKEPRAGLSSGHMPGSQCIPLGEYLDPETKTLRSPDELRQLFESKGVDRNRPVITTCGSGVTAAVIDLALERANYIPQENRRVYDGSWTPFNIDLITGTNVLESFAEIKIALQSIAIMSVGRKVFHCVVDETCLTTNLGEIKKWTSQDAIALIVPLYTLERLHILKKGGSQSGINAREAVRFLDRVTSGKHNISAEKVTLQGPMEQFSSWGDAEKYILPEFKEEAPATPAHDTVEYTLKEETSPAGDTQPNAPSAREINDMSQMLLSKLNFKKDKEPCSTSAASAGTSSGPASPTSGGSRASPECSSRQLENDAVNGETAINNEDSSTSVKYVAPAVPNVLKQLLNAVLWRLHALPAISAPQSSCILVTNDRETQVWAQKFGIIVKNIAQLRTSIIYEEKEFKNHCKYMEKNQKENPNQNLTEAKPLLSYEDESDEDVLVFVPRKQGKAGQQTPTRTPVKNTPGRGNKVANNNSTSAGRPRAPSTAAETTPLEVPSAPIDPDSFSRSIGMTKQNTSPNGNPSPTPANRSSSNPNPRGNGNRRGGPRGGGFRGAARGRGKLWVP</sequence>